<dbReference type="AlphaFoldDB" id="A0A1F5JUJ9"/>
<dbReference type="InterPro" id="IPR004441">
    <property type="entry name" value="rRNA_MeTrfase_TrmH"/>
</dbReference>
<evidence type="ECO:0000313" key="5">
    <source>
        <dbReference type="Proteomes" id="UP000176902"/>
    </source>
</evidence>
<dbReference type="SUPFAM" id="SSF75217">
    <property type="entry name" value="alpha/beta knot"/>
    <property type="match status" value="1"/>
</dbReference>
<evidence type="ECO:0000256" key="2">
    <source>
        <dbReference type="ARBA" id="ARBA00022679"/>
    </source>
</evidence>
<dbReference type="InterPro" id="IPR001537">
    <property type="entry name" value="SpoU_MeTrfase"/>
</dbReference>
<dbReference type="GO" id="GO:0006396">
    <property type="term" value="P:RNA processing"/>
    <property type="evidence" value="ECO:0007669"/>
    <property type="project" value="InterPro"/>
</dbReference>
<keyword evidence="1" id="KW-0489">Methyltransferase</keyword>
<sequence length="196" mass="21839">MVRLNAKELRNSSFVKSLKDKTKNELTKNEIYIVLDNVLDTYNIGSIFRLADAVAAKKIYLCAGSETPPNHRIKKASINTTEWVDWEYCGTAVEAIERIRKFSTRSNKNSSSTEPKANGEVQIVSVEQSSKSIPYDKFEYKMPLALVVGHESDGVSKEVMDASDAIVELPMFGVNISLNVMVSLGIVLYKVIEKAN</sequence>
<evidence type="ECO:0000256" key="1">
    <source>
        <dbReference type="ARBA" id="ARBA00022603"/>
    </source>
</evidence>
<name>A0A1F5JUJ9_9BACT</name>
<reference evidence="4 5" key="1">
    <citation type="journal article" date="2016" name="Nat. Commun.">
        <title>Thousands of microbial genomes shed light on interconnected biogeochemical processes in an aquifer system.</title>
        <authorList>
            <person name="Anantharaman K."/>
            <person name="Brown C.T."/>
            <person name="Hug L.A."/>
            <person name="Sharon I."/>
            <person name="Castelle C.J."/>
            <person name="Probst A.J."/>
            <person name="Thomas B.C."/>
            <person name="Singh A."/>
            <person name="Wilkins M.J."/>
            <person name="Karaoz U."/>
            <person name="Brodie E.L."/>
            <person name="Williams K.H."/>
            <person name="Hubbard S.S."/>
            <person name="Banfield J.F."/>
        </authorList>
    </citation>
    <scope>NUCLEOTIDE SEQUENCE [LARGE SCALE GENOMIC DNA]</scope>
</reference>
<dbReference type="Pfam" id="PF00588">
    <property type="entry name" value="SpoU_methylase"/>
    <property type="match status" value="1"/>
</dbReference>
<protein>
    <recommendedName>
        <fullName evidence="3">tRNA/rRNA methyltransferase SpoU type domain-containing protein</fullName>
    </recommendedName>
</protein>
<dbReference type="GO" id="GO:0005829">
    <property type="term" value="C:cytosol"/>
    <property type="evidence" value="ECO:0007669"/>
    <property type="project" value="TreeGrafter"/>
</dbReference>
<accession>A0A1F5JUJ9</accession>
<gene>
    <name evidence="4" type="ORF">A3C59_02925</name>
</gene>
<dbReference type="GO" id="GO:0008173">
    <property type="term" value="F:RNA methyltransferase activity"/>
    <property type="evidence" value="ECO:0007669"/>
    <property type="project" value="InterPro"/>
</dbReference>
<evidence type="ECO:0000313" key="4">
    <source>
        <dbReference type="EMBL" id="OGE32319.1"/>
    </source>
</evidence>
<evidence type="ECO:0000259" key="3">
    <source>
        <dbReference type="Pfam" id="PF00588"/>
    </source>
</evidence>
<dbReference type="PANTHER" id="PTHR46429">
    <property type="entry name" value="23S RRNA (GUANOSINE-2'-O-)-METHYLTRANSFERASE RLMB"/>
    <property type="match status" value="1"/>
</dbReference>
<dbReference type="EMBL" id="MFCV01000028">
    <property type="protein sequence ID" value="OGE32319.1"/>
    <property type="molecule type" value="Genomic_DNA"/>
</dbReference>
<dbReference type="InterPro" id="IPR029026">
    <property type="entry name" value="tRNA_m1G_MTases_N"/>
</dbReference>
<dbReference type="PANTHER" id="PTHR46429:SF1">
    <property type="entry name" value="23S RRNA (GUANOSINE-2'-O-)-METHYLTRANSFERASE RLMB"/>
    <property type="match status" value="1"/>
</dbReference>
<proteinExistence type="predicted"/>
<dbReference type="GO" id="GO:0032259">
    <property type="term" value="P:methylation"/>
    <property type="evidence" value="ECO:0007669"/>
    <property type="project" value="UniProtKB-KW"/>
</dbReference>
<dbReference type="Proteomes" id="UP000176902">
    <property type="component" value="Unassembled WGS sequence"/>
</dbReference>
<dbReference type="Gene3D" id="3.40.1280.10">
    <property type="match status" value="1"/>
</dbReference>
<feature type="domain" description="tRNA/rRNA methyltransferase SpoU type" evidence="3">
    <location>
        <begin position="31"/>
        <end position="189"/>
    </location>
</feature>
<keyword evidence="2" id="KW-0808">Transferase</keyword>
<dbReference type="InterPro" id="IPR029028">
    <property type="entry name" value="Alpha/beta_knot_MTases"/>
</dbReference>
<dbReference type="GO" id="GO:0003723">
    <property type="term" value="F:RNA binding"/>
    <property type="evidence" value="ECO:0007669"/>
    <property type="project" value="InterPro"/>
</dbReference>
<dbReference type="STRING" id="1797768.A3C59_02925"/>
<comment type="caution">
    <text evidence="4">The sequence shown here is derived from an EMBL/GenBank/DDBJ whole genome shotgun (WGS) entry which is preliminary data.</text>
</comment>
<organism evidence="4 5">
    <name type="scientific">Candidatus Daviesbacteria bacterium RIFCSPHIGHO2_02_FULL_36_13</name>
    <dbReference type="NCBI Taxonomy" id="1797768"/>
    <lineage>
        <taxon>Bacteria</taxon>
        <taxon>Candidatus Daviesiibacteriota</taxon>
    </lineage>
</organism>